<feature type="domain" description="Aminoacyl-transfer RNA synthetases class-II family profile" evidence="16">
    <location>
        <begin position="247"/>
        <end position="554"/>
    </location>
</feature>
<evidence type="ECO:0000256" key="15">
    <source>
        <dbReference type="SAM" id="MobiDB-lite"/>
    </source>
</evidence>
<dbReference type="NCBIfam" id="NF003483">
    <property type="entry name" value="PRK05159.1"/>
    <property type="match status" value="1"/>
</dbReference>
<keyword evidence="9" id="KW-0547">Nucleotide-binding</keyword>
<organism evidence="17 18">
    <name type="scientific">Porphyra umbilicalis</name>
    <name type="common">Purple laver</name>
    <name type="synonym">Red alga</name>
    <dbReference type="NCBI Taxonomy" id="2786"/>
    <lineage>
        <taxon>Eukaryota</taxon>
        <taxon>Rhodophyta</taxon>
        <taxon>Bangiophyceae</taxon>
        <taxon>Bangiales</taxon>
        <taxon>Bangiaceae</taxon>
        <taxon>Porphyra</taxon>
    </lineage>
</organism>
<dbReference type="OrthoDB" id="372395at2759"/>
<evidence type="ECO:0000313" key="18">
    <source>
        <dbReference type="Proteomes" id="UP000218209"/>
    </source>
</evidence>
<dbReference type="SUPFAM" id="SSF55681">
    <property type="entry name" value="Class II aaRS and biotin synthetases"/>
    <property type="match status" value="1"/>
</dbReference>
<keyword evidence="12" id="KW-0030">Aminoacyl-tRNA synthetase</keyword>
<proteinExistence type="inferred from homology"/>
<evidence type="ECO:0000256" key="4">
    <source>
        <dbReference type="ARBA" id="ARBA00012841"/>
    </source>
</evidence>
<dbReference type="Gene3D" id="3.30.930.10">
    <property type="entry name" value="Bira Bifunctional Protein, Domain 2"/>
    <property type="match status" value="1"/>
</dbReference>
<dbReference type="NCBIfam" id="TIGR00458">
    <property type="entry name" value="aspS_nondisc"/>
    <property type="match status" value="1"/>
</dbReference>
<dbReference type="GO" id="GO:0005524">
    <property type="term" value="F:ATP binding"/>
    <property type="evidence" value="ECO:0007669"/>
    <property type="project" value="UniProtKB-KW"/>
</dbReference>
<evidence type="ECO:0000256" key="7">
    <source>
        <dbReference type="ARBA" id="ARBA00022598"/>
    </source>
</evidence>
<dbReference type="PANTHER" id="PTHR43450">
    <property type="entry name" value="ASPARTYL-TRNA SYNTHETASE"/>
    <property type="match status" value="1"/>
</dbReference>
<evidence type="ECO:0000256" key="9">
    <source>
        <dbReference type="ARBA" id="ARBA00022741"/>
    </source>
</evidence>
<evidence type="ECO:0000256" key="11">
    <source>
        <dbReference type="ARBA" id="ARBA00022917"/>
    </source>
</evidence>
<keyword evidence="7" id="KW-0436">Ligase</keyword>
<gene>
    <name evidence="17" type="ORF">BU14_0692s0007</name>
</gene>
<dbReference type="CDD" id="cd00776">
    <property type="entry name" value="AsxRS_core"/>
    <property type="match status" value="1"/>
</dbReference>
<dbReference type="Proteomes" id="UP000218209">
    <property type="component" value="Unassembled WGS sequence"/>
</dbReference>
<comment type="subcellular location">
    <subcellularLocation>
        <location evidence="2">Cytoplasm</location>
    </subcellularLocation>
    <subcellularLocation>
        <location evidence="1">Plastid</location>
        <location evidence="1">Chloroplast</location>
    </subcellularLocation>
</comment>
<dbReference type="InterPro" id="IPR004523">
    <property type="entry name" value="Asp-tRNA_synthase_2"/>
</dbReference>
<dbReference type="PRINTS" id="PR01042">
    <property type="entry name" value="TRNASYNTHASP"/>
</dbReference>
<dbReference type="InterPro" id="IPR012340">
    <property type="entry name" value="NA-bd_OB-fold"/>
</dbReference>
<name>A0A1X6NPY9_PORUM</name>
<evidence type="ECO:0000256" key="8">
    <source>
        <dbReference type="ARBA" id="ARBA00022640"/>
    </source>
</evidence>
<dbReference type="GO" id="GO:0003723">
    <property type="term" value="F:RNA binding"/>
    <property type="evidence" value="ECO:0007669"/>
    <property type="project" value="TreeGrafter"/>
</dbReference>
<dbReference type="InterPro" id="IPR004365">
    <property type="entry name" value="NA-bd_OB_tRNA"/>
</dbReference>
<dbReference type="PROSITE" id="PS50862">
    <property type="entry name" value="AA_TRNA_LIGASE_II"/>
    <property type="match status" value="1"/>
</dbReference>
<dbReference type="GO" id="GO:0004815">
    <property type="term" value="F:aspartate-tRNA ligase activity"/>
    <property type="evidence" value="ECO:0007669"/>
    <property type="project" value="UniProtKB-EC"/>
</dbReference>
<dbReference type="InterPro" id="IPR045864">
    <property type="entry name" value="aa-tRNA-synth_II/BPL/LPL"/>
</dbReference>
<sequence>MDSSAAAEKAAMDAMTEEERIAYKEQKKQAKDKEKAAKKAEKEARKAAAAAAAAAASAPLKPVTYRGGDEPAPTQMYGDYAVIQSTTPPGGSGRTFVRVDGLRMEVVDEEGMVWVRGRVHTLRAVGRNVFLVLRQSTSTVQAVLAEGGGTSKAFVKWASKELPVETIVDVHARLSPAEVKSCTQGNVELSVVRMYVVSRAAPTPFSLEDAARGEPTSADDALPRVGRDTRLDGRVVDLRVPPHQALLRVQSAVSGLFREFLTARGFVEIHSPKLIGGASEGGADVFTLDYFGRSACLAQSPQLYKQMAICGDMERVFEVGPVFRAENSQTHRHLCEFTGLDFEMQITEHYSEVLDCLDALFVSIFDGINARCTKELEVIGAKSPFEPFVYSPAGTNLRLEYPTAVTMLREAGVEQGDFDDLSTEVERKLGELVKAKYNTDFFILTRFPSAVRPFYTMPEAEDNRYSNSFDVFMRGEEIVSGAQRVHDVDMLAQLAEGKGINVASLKSYLDAFRYGAPPHGGAGIGLERVVMLFLAAGNVRECSMFPRDPKRLSP</sequence>
<dbReference type="InterPro" id="IPR002312">
    <property type="entry name" value="Asp/Asn-tRNA-synth_IIb"/>
</dbReference>
<evidence type="ECO:0000256" key="1">
    <source>
        <dbReference type="ARBA" id="ARBA00004229"/>
    </source>
</evidence>
<comment type="catalytic activity">
    <reaction evidence="14">
        <text>tRNA(Asp) + L-aspartate + ATP = L-aspartyl-tRNA(Asp) + AMP + diphosphate</text>
        <dbReference type="Rhea" id="RHEA:19649"/>
        <dbReference type="Rhea" id="RHEA-COMP:9660"/>
        <dbReference type="Rhea" id="RHEA-COMP:9678"/>
        <dbReference type="ChEBI" id="CHEBI:29991"/>
        <dbReference type="ChEBI" id="CHEBI:30616"/>
        <dbReference type="ChEBI" id="CHEBI:33019"/>
        <dbReference type="ChEBI" id="CHEBI:78442"/>
        <dbReference type="ChEBI" id="CHEBI:78516"/>
        <dbReference type="ChEBI" id="CHEBI:456215"/>
        <dbReference type="EC" id="6.1.1.12"/>
    </reaction>
</comment>
<dbReference type="InterPro" id="IPR006195">
    <property type="entry name" value="aa-tRNA-synth_II"/>
</dbReference>
<evidence type="ECO:0000313" key="17">
    <source>
        <dbReference type="EMBL" id="OSX70674.1"/>
    </source>
</evidence>
<dbReference type="HAMAP" id="MF_02075">
    <property type="entry name" value="Asp_tRNA_synth_type2"/>
    <property type="match status" value="1"/>
</dbReference>
<dbReference type="SUPFAM" id="SSF50249">
    <property type="entry name" value="Nucleic acid-binding proteins"/>
    <property type="match status" value="1"/>
</dbReference>
<feature type="compositionally biased region" description="Basic and acidic residues" evidence="15">
    <location>
        <begin position="17"/>
        <end position="44"/>
    </location>
</feature>
<dbReference type="GO" id="GO:0006422">
    <property type="term" value="P:aspartyl-tRNA aminoacylation"/>
    <property type="evidence" value="ECO:0007669"/>
    <property type="project" value="InterPro"/>
</dbReference>
<keyword evidence="18" id="KW-1185">Reference proteome</keyword>
<keyword evidence="10" id="KW-0067">ATP-binding</keyword>
<dbReference type="PANTHER" id="PTHR43450:SF1">
    <property type="entry name" value="ASPARTATE--TRNA LIGASE, CYTOPLASMIC"/>
    <property type="match status" value="1"/>
</dbReference>
<protein>
    <recommendedName>
        <fullName evidence="4">aspartate--tRNA ligase</fullName>
        <ecNumber evidence="4">6.1.1.12</ecNumber>
    </recommendedName>
    <alternativeName>
        <fullName evidence="13">Aspartyl-tRNA synthetase</fullName>
    </alternativeName>
</protein>
<dbReference type="InterPro" id="IPR004364">
    <property type="entry name" value="Aa-tRNA-synt_II"/>
</dbReference>
<comment type="similarity">
    <text evidence="3">Belongs to the class-II aminoacyl-tRNA synthetase family. Type 2 subfamily.</text>
</comment>
<dbReference type="Pfam" id="PF00152">
    <property type="entry name" value="tRNA-synt_2"/>
    <property type="match status" value="1"/>
</dbReference>
<dbReference type="Pfam" id="PF01336">
    <property type="entry name" value="tRNA_anti-codon"/>
    <property type="match status" value="1"/>
</dbReference>
<dbReference type="GO" id="GO:0005829">
    <property type="term" value="C:cytosol"/>
    <property type="evidence" value="ECO:0007669"/>
    <property type="project" value="TreeGrafter"/>
</dbReference>
<evidence type="ECO:0000256" key="5">
    <source>
        <dbReference type="ARBA" id="ARBA00022490"/>
    </source>
</evidence>
<evidence type="ECO:0000259" key="16">
    <source>
        <dbReference type="PROSITE" id="PS50862"/>
    </source>
</evidence>
<dbReference type="GO" id="GO:0009507">
    <property type="term" value="C:chloroplast"/>
    <property type="evidence" value="ECO:0007669"/>
    <property type="project" value="UniProtKB-SubCell"/>
</dbReference>
<dbReference type="Gene3D" id="2.40.50.140">
    <property type="entry name" value="Nucleic acid-binding proteins"/>
    <property type="match status" value="1"/>
</dbReference>
<evidence type="ECO:0000256" key="6">
    <source>
        <dbReference type="ARBA" id="ARBA00022528"/>
    </source>
</evidence>
<evidence type="ECO:0000256" key="14">
    <source>
        <dbReference type="ARBA" id="ARBA00047904"/>
    </source>
</evidence>
<feature type="compositionally biased region" description="Low complexity" evidence="15">
    <location>
        <begin position="1"/>
        <end position="14"/>
    </location>
</feature>
<dbReference type="EMBL" id="KV919224">
    <property type="protein sequence ID" value="OSX70674.1"/>
    <property type="molecule type" value="Genomic_DNA"/>
</dbReference>
<dbReference type="AlphaFoldDB" id="A0A1X6NPY9"/>
<evidence type="ECO:0000256" key="13">
    <source>
        <dbReference type="ARBA" id="ARBA00033155"/>
    </source>
</evidence>
<keyword evidence="6" id="KW-0150">Chloroplast</keyword>
<evidence type="ECO:0000256" key="10">
    <source>
        <dbReference type="ARBA" id="ARBA00022840"/>
    </source>
</evidence>
<keyword evidence="11" id="KW-0648">Protein biosynthesis</keyword>
<dbReference type="FunFam" id="3.30.930.10:FF:000013">
    <property type="entry name" value="Aspartate--tRNA ligase, cytoplasmic"/>
    <property type="match status" value="1"/>
</dbReference>
<keyword evidence="5" id="KW-0963">Cytoplasm</keyword>
<dbReference type="CDD" id="cd04320">
    <property type="entry name" value="AspRS_cyto_N"/>
    <property type="match status" value="1"/>
</dbReference>
<keyword evidence="8" id="KW-0934">Plastid</keyword>
<accession>A0A1X6NPY9</accession>
<feature type="region of interest" description="Disordered" evidence="15">
    <location>
        <begin position="1"/>
        <end position="44"/>
    </location>
</feature>
<evidence type="ECO:0000256" key="2">
    <source>
        <dbReference type="ARBA" id="ARBA00004496"/>
    </source>
</evidence>
<evidence type="ECO:0000256" key="3">
    <source>
        <dbReference type="ARBA" id="ARBA00005312"/>
    </source>
</evidence>
<reference evidence="17 18" key="1">
    <citation type="submission" date="2017-03" db="EMBL/GenBank/DDBJ databases">
        <title>WGS assembly of Porphyra umbilicalis.</title>
        <authorList>
            <person name="Brawley S.H."/>
            <person name="Blouin N.A."/>
            <person name="Ficko-Blean E."/>
            <person name="Wheeler G.L."/>
            <person name="Lohr M."/>
            <person name="Goodson H.V."/>
            <person name="Jenkins J.W."/>
            <person name="Blaby-Haas C.E."/>
            <person name="Helliwell K.E."/>
            <person name="Chan C."/>
            <person name="Marriage T."/>
            <person name="Bhattacharya D."/>
            <person name="Klein A.S."/>
            <person name="Badis Y."/>
            <person name="Brodie J."/>
            <person name="Cao Y."/>
            <person name="Collen J."/>
            <person name="Dittami S.M."/>
            <person name="Gachon C.M."/>
            <person name="Green B.R."/>
            <person name="Karpowicz S."/>
            <person name="Kim J.W."/>
            <person name="Kudahl U."/>
            <person name="Lin S."/>
            <person name="Michel G."/>
            <person name="Mittag M."/>
            <person name="Olson B.J."/>
            <person name="Pangilinan J."/>
            <person name="Peng Y."/>
            <person name="Qiu H."/>
            <person name="Shu S."/>
            <person name="Singer J.T."/>
            <person name="Smith A.G."/>
            <person name="Sprecher B.N."/>
            <person name="Wagner V."/>
            <person name="Wang W."/>
            <person name="Wang Z.-Y."/>
            <person name="Yan J."/>
            <person name="Yarish C."/>
            <person name="Zoeuner-Riek S."/>
            <person name="Zhuang Y."/>
            <person name="Zou Y."/>
            <person name="Lindquist E.A."/>
            <person name="Grimwood J."/>
            <person name="Barry K."/>
            <person name="Rokhsar D.S."/>
            <person name="Schmutz J."/>
            <person name="Stiller J.W."/>
            <person name="Grossman A.R."/>
            <person name="Prochnik S.E."/>
        </authorList>
    </citation>
    <scope>NUCLEOTIDE SEQUENCE [LARGE SCALE GENOMIC DNA]</scope>
    <source>
        <strain evidence="17">4086291</strain>
    </source>
</reference>
<dbReference type="GO" id="GO:0017101">
    <property type="term" value="C:aminoacyl-tRNA synthetase multienzyme complex"/>
    <property type="evidence" value="ECO:0007669"/>
    <property type="project" value="TreeGrafter"/>
</dbReference>
<dbReference type="EC" id="6.1.1.12" evidence="4"/>
<evidence type="ECO:0000256" key="12">
    <source>
        <dbReference type="ARBA" id="ARBA00023146"/>
    </source>
</evidence>